<evidence type="ECO:0000256" key="2">
    <source>
        <dbReference type="ARBA" id="ARBA00004714"/>
    </source>
</evidence>
<evidence type="ECO:0000256" key="6">
    <source>
        <dbReference type="ARBA" id="ARBA00023239"/>
    </source>
</evidence>
<dbReference type="OMA" id="NTHEGRK"/>
<dbReference type="EC" id="4.1.2.13" evidence="4"/>
<evidence type="ECO:0000313" key="9">
    <source>
        <dbReference type="EnsemblPlants" id="Ma10_p10680.1"/>
    </source>
</evidence>
<dbReference type="GO" id="GO:0004332">
    <property type="term" value="F:fructose-bisphosphate aldolase activity"/>
    <property type="evidence" value="ECO:0007669"/>
    <property type="project" value="UniProtKB-EC"/>
</dbReference>
<evidence type="ECO:0000313" key="10">
    <source>
        <dbReference type="Proteomes" id="UP000012960"/>
    </source>
</evidence>
<evidence type="ECO:0000256" key="3">
    <source>
        <dbReference type="ARBA" id="ARBA00010387"/>
    </source>
</evidence>
<dbReference type="PANTHER" id="PTHR11627">
    <property type="entry name" value="FRUCTOSE-BISPHOSPHATE ALDOLASE"/>
    <property type="match status" value="1"/>
</dbReference>
<evidence type="ECO:0000256" key="4">
    <source>
        <dbReference type="ARBA" id="ARBA00013068"/>
    </source>
</evidence>
<dbReference type="Gramene" id="Ma10_t10680.1">
    <property type="protein sequence ID" value="Ma10_p10680.1"/>
    <property type="gene ID" value="Ma10_g10680"/>
</dbReference>
<protein>
    <recommendedName>
        <fullName evidence="4">fructose-bisphosphate aldolase</fullName>
        <ecNumber evidence="4">4.1.2.13</ecNumber>
    </recommendedName>
</protein>
<dbReference type="GO" id="GO:0006096">
    <property type="term" value="P:glycolytic process"/>
    <property type="evidence" value="ECO:0007669"/>
    <property type="project" value="UniProtKB-UniPathway"/>
</dbReference>
<sequence>MLLDGSHGIERTFEVVQKVWAEVFFHLAENNVMFEGVLLSPLALNAQRKPHRNRLPNSLTQVMMIDALACTLEQFLSGGRSEVENTCLKPWGGRPEKEKAAQDALLVRAKADSLAQRRKYTGEGESAEAKEGMSVKNYRY</sequence>
<accession>A0A804KUT2</accession>
<keyword evidence="6" id="KW-0456">Lyase</keyword>
<evidence type="ECO:0000256" key="5">
    <source>
        <dbReference type="ARBA" id="ARBA00023152"/>
    </source>
</evidence>
<dbReference type="Proteomes" id="UP000012960">
    <property type="component" value="Unplaced"/>
</dbReference>
<reference evidence="9" key="2">
    <citation type="submission" date="2021-05" db="UniProtKB">
        <authorList>
            <consortium name="EnsemblPlants"/>
        </authorList>
    </citation>
    <scope>IDENTIFICATION</scope>
    <source>
        <strain evidence="9">subsp. malaccensis</strain>
    </source>
</reference>
<dbReference type="EnsemblPlants" id="Ma10_t10680.1">
    <property type="protein sequence ID" value="Ma10_p10680.1"/>
    <property type="gene ID" value="Ma10_g10680"/>
</dbReference>
<evidence type="ECO:0000256" key="7">
    <source>
        <dbReference type="SAM" id="MobiDB-lite"/>
    </source>
</evidence>
<dbReference type="Gene3D" id="3.20.20.70">
    <property type="entry name" value="Aldolase class I"/>
    <property type="match status" value="1"/>
</dbReference>
<keyword evidence="5" id="KW-0324">Glycolysis</keyword>
<proteinExistence type="inferred from homology"/>
<evidence type="ECO:0000256" key="1">
    <source>
        <dbReference type="ARBA" id="ARBA00000441"/>
    </source>
</evidence>
<dbReference type="InterPro" id="IPR013785">
    <property type="entry name" value="Aldolase_TIM"/>
</dbReference>
<feature type="region of interest" description="Disordered" evidence="7">
    <location>
        <begin position="118"/>
        <end position="140"/>
    </location>
</feature>
<name>A0A804KUT2_MUSAM</name>
<dbReference type="SUPFAM" id="SSF51569">
    <property type="entry name" value="Aldolase"/>
    <property type="match status" value="1"/>
</dbReference>
<gene>
    <name evidence="8" type="ORF">GSMUA_313730.1</name>
</gene>
<dbReference type="AlphaFoldDB" id="A0A804KUT2"/>
<dbReference type="EMBL" id="HG996476">
    <property type="protein sequence ID" value="CAG1853147.1"/>
    <property type="molecule type" value="Genomic_DNA"/>
</dbReference>
<keyword evidence="10" id="KW-1185">Reference proteome</keyword>
<organism evidence="9 10">
    <name type="scientific">Musa acuminata subsp. malaccensis</name>
    <name type="common">Wild banana</name>
    <name type="synonym">Musa malaccensis</name>
    <dbReference type="NCBI Taxonomy" id="214687"/>
    <lineage>
        <taxon>Eukaryota</taxon>
        <taxon>Viridiplantae</taxon>
        <taxon>Streptophyta</taxon>
        <taxon>Embryophyta</taxon>
        <taxon>Tracheophyta</taxon>
        <taxon>Spermatophyta</taxon>
        <taxon>Magnoliopsida</taxon>
        <taxon>Liliopsida</taxon>
        <taxon>Zingiberales</taxon>
        <taxon>Musaceae</taxon>
        <taxon>Musa</taxon>
    </lineage>
</organism>
<comment type="catalytic activity">
    <reaction evidence="1">
        <text>beta-D-fructose 1,6-bisphosphate = D-glyceraldehyde 3-phosphate + dihydroxyacetone phosphate</text>
        <dbReference type="Rhea" id="RHEA:14729"/>
        <dbReference type="ChEBI" id="CHEBI:32966"/>
        <dbReference type="ChEBI" id="CHEBI:57642"/>
        <dbReference type="ChEBI" id="CHEBI:59776"/>
        <dbReference type="EC" id="4.1.2.13"/>
    </reaction>
</comment>
<comment type="pathway">
    <text evidence="2">Carbohydrate degradation; glycolysis; D-glyceraldehyde 3-phosphate and glycerone phosphate from D-glucose: step 4/4.</text>
</comment>
<reference evidence="8" key="1">
    <citation type="submission" date="2021-03" db="EMBL/GenBank/DDBJ databases">
        <authorList>
            <consortium name="Genoscope - CEA"/>
            <person name="William W."/>
        </authorList>
    </citation>
    <scope>NUCLEOTIDE SEQUENCE</scope>
    <source>
        <strain evidence="8">Doubled-haploid Pahang</strain>
    </source>
</reference>
<dbReference type="Pfam" id="PF00274">
    <property type="entry name" value="Glycolytic"/>
    <property type="match status" value="1"/>
</dbReference>
<dbReference type="InParanoid" id="A0A804KUT2"/>
<evidence type="ECO:0000313" key="8">
    <source>
        <dbReference type="EMBL" id="CAG1853147.1"/>
    </source>
</evidence>
<dbReference type="UniPathway" id="UPA00109">
    <property type="reaction ID" value="UER00183"/>
</dbReference>
<dbReference type="InterPro" id="IPR000741">
    <property type="entry name" value="FBA_I"/>
</dbReference>
<comment type="similarity">
    <text evidence="3">Belongs to the class I fructose-bisphosphate aldolase family.</text>
</comment>